<comment type="subcellular location">
    <subcellularLocation>
        <location evidence="1">Cell membrane</location>
    </subcellularLocation>
</comment>
<reference evidence="7" key="1">
    <citation type="submission" date="2018-06" db="EMBL/GenBank/DDBJ databases">
        <authorList>
            <person name="Zhirakovskaya E."/>
        </authorList>
    </citation>
    <scope>NUCLEOTIDE SEQUENCE</scope>
</reference>
<dbReference type="GO" id="GO:0036376">
    <property type="term" value="P:sodium ion export across plasma membrane"/>
    <property type="evidence" value="ECO:0007669"/>
    <property type="project" value="InterPro"/>
</dbReference>
<evidence type="ECO:0000256" key="3">
    <source>
        <dbReference type="ARBA" id="ARBA00022692"/>
    </source>
</evidence>
<protein>
    <recommendedName>
        <fullName evidence="8">Oxaloacetate decarboxylase gamma chain</fullName>
    </recommendedName>
</protein>
<evidence type="ECO:0000256" key="4">
    <source>
        <dbReference type="ARBA" id="ARBA00022989"/>
    </source>
</evidence>
<gene>
    <name evidence="7" type="ORF">MNBD_NITROSPINAE01-1463</name>
</gene>
<keyword evidence="5 6" id="KW-0472">Membrane</keyword>
<keyword evidence="3 6" id="KW-0812">Transmembrane</keyword>
<dbReference type="GO" id="GO:0015081">
    <property type="term" value="F:sodium ion transmembrane transporter activity"/>
    <property type="evidence" value="ECO:0007669"/>
    <property type="project" value="InterPro"/>
</dbReference>
<dbReference type="InterPro" id="IPR005899">
    <property type="entry name" value="Na_pump_deCOase"/>
</dbReference>
<evidence type="ECO:0000256" key="6">
    <source>
        <dbReference type="SAM" id="Phobius"/>
    </source>
</evidence>
<dbReference type="Pfam" id="PF04277">
    <property type="entry name" value="OAD_gamma"/>
    <property type="match status" value="1"/>
</dbReference>
<organism evidence="7">
    <name type="scientific">hydrothermal vent metagenome</name>
    <dbReference type="NCBI Taxonomy" id="652676"/>
    <lineage>
        <taxon>unclassified sequences</taxon>
        <taxon>metagenomes</taxon>
        <taxon>ecological metagenomes</taxon>
    </lineage>
</organism>
<dbReference type="AlphaFoldDB" id="A0A3B1BA40"/>
<keyword evidence="2" id="KW-1003">Cell membrane</keyword>
<proteinExistence type="predicted"/>
<keyword evidence="4 6" id="KW-1133">Transmembrane helix</keyword>
<evidence type="ECO:0000256" key="1">
    <source>
        <dbReference type="ARBA" id="ARBA00004236"/>
    </source>
</evidence>
<dbReference type="NCBIfam" id="NF040909">
    <property type="entry name" value="OadG_rel_small"/>
    <property type="match status" value="1"/>
</dbReference>
<evidence type="ECO:0000256" key="2">
    <source>
        <dbReference type="ARBA" id="ARBA00022475"/>
    </source>
</evidence>
<dbReference type="EMBL" id="UOGC01000003">
    <property type="protein sequence ID" value="VAX15079.1"/>
    <property type="molecule type" value="Genomic_DNA"/>
</dbReference>
<feature type="transmembrane region" description="Helical" evidence="6">
    <location>
        <begin position="6"/>
        <end position="32"/>
    </location>
</feature>
<dbReference type="GO" id="GO:0005886">
    <property type="term" value="C:plasma membrane"/>
    <property type="evidence" value="ECO:0007669"/>
    <property type="project" value="UniProtKB-SubCell"/>
</dbReference>
<accession>A0A3B1BA40</accession>
<sequence length="79" mass="8455">MENLDAALTVTVIGMGIIFLVLILLMGAIMVLNRVFPYVAPVPEVKTASDDGELVAVIQAGIAAYLKRKPEDVSIKSIK</sequence>
<evidence type="ECO:0000256" key="5">
    <source>
        <dbReference type="ARBA" id="ARBA00023136"/>
    </source>
</evidence>
<evidence type="ECO:0000313" key="7">
    <source>
        <dbReference type="EMBL" id="VAX15079.1"/>
    </source>
</evidence>
<name>A0A3B1BA40_9ZZZZ</name>
<evidence type="ECO:0008006" key="8">
    <source>
        <dbReference type="Google" id="ProtNLM"/>
    </source>
</evidence>